<keyword evidence="3" id="KW-1185">Reference proteome</keyword>
<name>A0A2J6R5G8_HYAVF</name>
<dbReference type="AlphaFoldDB" id="A0A2J6R5G8"/>
<dbReference type="CDD" id="cd09917">
    <property type="entry name" value="F-box_SF"/>
    <property type="match status" value="1"/>
</dbReference>
<dbReference type="EMBL" id="KZ613955">
    <property type="protein sequence ID" value="PMD33763.1"/>
    <property type="molecule type" value="Genomic_DNA"/>
</dbReference>
<feature type="region of interest" description="Disordered" evidence="1">
    <location>
        <begin position="268"/>
        <end position="301"/>
    </location>
</feature>
<evidence type="ECO:0000256" key="1">
    <source>
        <dbReference type="SAM" id="MobiDB-lite"/>
    </source>
</evidence>
<dbReference type="Proteomes" id="UP000235786">
    <property type="component" value="Unassembled WGS sequence"/>
</dbReference>
<dbReference type="InterPro" id="IPR036047">
    <property type="entry name" value="F-box-like_dom_sf"/>
</dbReference>
<dbReference type="OrthoDB" id="2997776at2759"/>
<accession>A0A2J6R5G8</accession>
<sequence length="301" mass="35087">MAEQQPIALPNELWIRILQNLDNDEDIAELWTTCRHVCTAFKRVVESICRDRHLPKTRLNFRLGRFTGGRNGRQLPDITLMAEFEFAELSEDICTAKFRLNDDIPEELIPTVKERMQTSVENMDIAAPKHSIQIRRDVLDGPIPSLSYDQAKCEVNCNWRDLFTAFYGEEALARRLTNQWLDNQVAYLDELKRKFTRGEMGAERIISAAILEVGSGEKICRRDARRARIRHQFRKLDGRNWDPEHDGDSAKECDALNELWALKQFAQSEVFSDEEDSDEWEDEDEEDEENETDEEESTDDE</sequence>
<organism evidence="2 3">
    <name type="scientific">Hyaloscypha variabilis (strain UAMH 11265 / GT02V1 / F)</name>
    <name type="common">Meliniomyces variabilis</name>
    <dbReference type="NCBI Taxonomy" id="1149755"/>
    <lineage>
        <taxon>Eukaryota</taxon>
        <taxon>Fungi</taxon>
        <taxon>Dikarya</taxon>
        <taxon>Ascomycota</taxon>
        <taxon>Pezizomycotina</taxon>
        <taxon>Leotiomycetes</taxon>
        <taxon>Helotiales</taxon>
        <taxon>Hyaloscyphaceae</taxon>
        <taxon>Hyaloscypha</taxon>
        <taxon>Hyaloscypha variabilis</taxon>
    </lineage>
</organism>
<dbReference type="SUPFAM" id="SSF81383">
    <property type="entry name" value="F-box domain"/>
    <property type="match status" value="1"/>
</dbReference>
<reference evidence="2 3" key="1">
    <citation type="submission" date="2016-04" db="EMBL/GenBank/DDBJ databases">
        <title>A degradative enzymes factory behind the ericoid mycorrhizal symbiosis.</title>
        <authorList>
            <consortium name="DOE Joint Genome Institute"/>
            <person name="Martino E."/>
            <person name="Morin E."/>
            <person name="Grelet G."/>
            <person name="Kuo A."/>
            <person name="Kohler A."/>
            <person name="Daghino S."/>
            <person name="Barry K."/>
            <person name="Choi C."/>
            <person name="Cichocki N."/>
            <person name="Clum A."/>
            <person name="Copeland A."/>
            <person name="Hainaut M."/>
            <person name="Haridas S."/>
            <person name="Labutti K."/>
            <person name="Lindquist E."/>
            <person name="Lipzen A."/>
            <person name="Khouja H.-R."/>
            <person name="Murat C."/>
            <person name="Ohm R."/>
            <person name="Olson A."/>
            <person name="Spatafora J."/>
            <person name="Veneault-Fourrey C."/>
            <person name="Henrissat B."/>
            <person name="Grigoriev I."/>
            <person name="Martin F."/>
            <person name="Perotto S."/>
        </authorList>
    </citation>
    <scope>NUCLEOTIDE SEQUENCE [LARGE SCALE GENOMIC DNA]</scope>
    <source>
        <strain evidence="2 3">F</strain>
    </source>
</reference>
<protein>
    <submittedName>
        <fullName evidence="2">Uncharacterized protein</fullName>
    </submittedName>
</protein>
<gene>
    <name evidence="2" type="ORF">L207DRAFT_639165</name>
</gene>
<dbReference type="STRING" id="1149755.A0A2J6R5G8"/>
<proteinExistence type="predicted"/>
<feature type="compositionally biased region" description="Acidic residues" evidence="1">
    <location>
        <begin position="271"/>
        <end position="301"/>
    </location>
</feature>
<evidence type="ECO:0000313" key="3">
    <source>
        <dbReference type="Proteomes" id="UP000235786"/>
    </source>
</evidence>
<evidence type="ECO:0000313" key="2">
    <source>
        <dbReference type="EMBL" id="PMD33763.1"/>
    </source>
</evidence>